<dbReference type="Pfam" id="PF15611">
    <property type="entry name" value="EH_Signature"/>
    <property type="match status" value="1"/>
</dbReference>
<dbReference type="Proteomes" id="UP000008315">
    <property type="component" value="Chromosome"/>
</dbReference>
<dbReference type="AlphaFoldDB" id="G4T260"/>
<protein>
    <recommendedName>
        <fullName evidence="1">Zorya protein ZorC EH domain-containing protein</fullName>
    </recommendedName>
</protein>
<gene>
    <name evidence="2" type="ordered locus">MEALZ_0792</name>
</gene>
<keyword evidence="3" id="KW-1185">Reference proteome</keyword>
<dbReference type="RefSeq" id="WP_014147287.1">
    <property type="nucleotide sequence ID" value="NC_016112.1"/>
</dbReference>
<feature type="domain" description="Zorya protein ZorC EH" evidence="1">
    <location>
        <begin position="24"/>
        <end position="462"/>
    </location>
</feature>
<dbReference type="PATRIC" id="fig|271065.3.peg.812"/>
<organism evidence="2 3">
    <name type="scientific">Methylotuvimicrobium alcaliphilum (strain DSM 19304 / NCIMB 14124 / VKM B-2133 / 20Z)</name>
    <name type="common">Methylomicrobium alcaliphilum</name>
    <dbReference type="NCBI Taxonomy" id="1091494"/>
    <lineage>
        <taxon>Bacteria</taxon>
        <taxon>Pseudomonadati</taxon>
        <taxon>Pseudomonadota</taxon>
        <taxon>Gammaproteobacteria</taxon>
        <taxon>Methylococcales</taxon>
        <taxon>Methylococcaceae</taxon>
        <taxon>Methylotuvimicrobium</taxon>
    </lineage>
</organism>
<dbReference type="InterPro" id="IPR028943">
    <property type="entry name" value="ZorC_EH_Signature_dom"/>
</dbReference>
<dbReference type="KEGG" id="mah:MEALZ_0792"/>
<evidence type="ECO:0000313" key="2">
    <source>
        <dbReference type="EMBL" id="CCE22486.1"/>
    </source>
</evidence>
<evidence type="ECO:0000313" key="3">
    <source>
        <dbReference type="Proteomes" id="UP000008315"/>
    </source>
</evidence>
<accession>G4T260</accession>
<sequence>MLKLPAMNFSLPEWEPKRDFAPYESLTESLMQMSRKTGFQSKAFLKSCNAIFTKAKQGKVSEIPGLIRKPLDVRALTTLWLSELFFEMCPVTQELINALYHPRPFLSKLVIQQLLRLFFQRFEQAGDLNALLHCLHQELGRSAKQLKSSSLGKLIKHKTKIINVEGPSWVAKTAISKKTDLDIFIESIGLKSFAESRFYSLCQNHYYLEQLRKLEPWHPDPLLQEIIKPSVYESPYNQTEMLGHEILRILIDRSPKEKVDEQWQGIILTIAGDPRMSKSSPRYQRWWTALSTQQIQKVRGWLSRFDLLLFLKVLEDYADMNGKEDMNRMFPARKKFLEGLFDLGLVEDSRLFINKNAEYYLKKNYKKDELPYYSIVADPNRSMIYLKVKGKHMIEGTHNFKLWIYEDLPPDSQIFNLEEKYFAPKELTTKLESNFYKYFNGLSIKSPVSITHNGDWQYKAIDAFESFGVRINPEKVLTEKMYLQYKRKVGLQSNFRML</sequence>
<dbReference type="STRING" id="1091494.MEALZ_0792"/>
<name>G4T260_META2</name>
<evidence type="ECO:0000259" key="1">
    <source>
        <dbReference type="Pfam" id="PF15611"/>
    </source>
</evidence>
<dbReference type="HOGENOM" id="CLU_021580_0_0_6"/>
<reference evidence="3" key="1">
    <citation type="journal article" date="2012" name="J. Bacteriol.">
        <title>Genome sequence of the haloalkaliphilic methanotrophic bacterium Methylomicrobium alcaliphilum 20Z.</title>
        <authorList>
            <person name="Vuilleumier S."/>
            <person name="Khmelenina V.N."/>
            <person name="Bringel F."/>
            <person name="Reshetnikov A.S."/>
            <person name="Lajus A."/>
            <person name="Mangenot S."/>
            <person name="Rouy Z."/>
            <person name="Op den Camp H.J."/>
            <person name="Jetten M.S."/>
            <person name="Dispirito A.A."/>
            <person name="Dunfield P."/>
            <person name="Klotz M.G."/>
            <person name="Semrau J.D."/>
            <person name="Stein L.Y."/>
            <person name="Barbe V."/>
            <person name="Medigue C."/>
            <person name="Trotsenko Y.A."/>
            <person name="Kalyuzhnaya M.G."/>
        </authorList>
    </citation>
    <scope>NUCLEOTIDE SEQUENCE [LARGE SCALE GENOMIC DNA]</scope>
    <source>
        <strain evidence="3">DSM 19304 / NCIMB 14124 / VKM B-2133 / 20Z</strain>
    </source>
</reference>
<proteinExistence type="predicted"/>
<dbReference type="EMBL" id="FO082060">
    <property type="protein sequence ID" value="CCE22486.1"/>
    <property type="molecule type" value="Genomic_DNA"/>
</dbReference>